<dbReference type="AlphaFoldDB" id="A0A4R0RKU9"/>
<dbReference type="Proteomes" id="UP000292702">
    <property type="component" value="Unassembled WGS sequence"/>
</dbReference>
<dbReference type="OrthoDB" id="425534at2759"/>
<feature type="non-terminal residue" evidence="1">
    <location>
        <position position="1"/>
    </location>
</feature>
<evidence type="ECO:0000313" key="1">
    <source>
        <dbReference type="EMBL" id="TCD65699.1"/>
    </source>
</evidence>
<reference evidence="1 2" key="1">
    <citation type="submission" date="2018-11" db="EMBL/GenBank/DDBJ databases">
        <title>Genome assembly of Steccherinum ochraceum LE-BIN_3174, the white-rot fungus of the Steccherinaceae family (The Residual Polyporoid clade, Polyporales, Basidiomycota).</title>
        <authorList>
            <person name="Fedorova T.V."/>
            <person name="Glazunova O.A."/>
            <person name="Landesman E.O."/>
            <person name="Moiseenko K.V."/>
            <person name="Psurtseva N.V."/>
            <person name="Savinova O.S."/>
            <person name="Shakhova N.V."/>
            <person name="Tyazhelova T.V."/>
            <person name="Vasina D.V."/>
        </authorList>
    </citation>
    <scope>NUCLEOTIDE SEQUENCE [LARGE SCALE GENOMIC DNA]</scope>
    <source>
        <strain evidence="1 2">LE-BIN_3174</strain>
    </source>
</reference>
<evidence type="ECO:0000313" key="2">
    <source>
        <dbReference type="Proteomes" id="UP000292702"/>
    </source>
</evidence>
<dbReference type="Gene3D" id="3.40.50.1820">
    <property type="entry name" value="alpha/beta hydrolase"/>
    <property type="match status" value="1"/>
</dbReference>
<dbReference type="STRING" id="92696.A0A4R0RKU9"/>
<accession>A0A4R0RKU9</accession>
<gene>
    <name evidence="1" type="ORF">EIP91_002275</name>
</gene>
<dbReference type="SUPFAM" id="SSF53474">
    <property type="entry name" value="alpha/beta-Hydrolases"/>
    <property type="match status" value="1"/>
</dbReference>
<dbReference type="EMBL" id="RWJN01000167">
    <property type="protein sequence ID" value="TCD65699.1"/>
    <property type="molecule type" value="Genomic_DNA"/>
</dbReference>
<dbReference type="InterPro" id="IPR029058">
    <property type="entry name" value="AB_hydrolase_fold"/>
</dbReference>
<comment type="caution">
    <text evidence="1">The sequence shown here is derived from an EMBL/GenBank/DDBJ whole genome shotgun (WGS) entry which is preliminary data.</text>
</comment>
<proteinExistence type="predicted"/>
<protein>
    <submittedName>
        <fullName evidence="1">Uncharacterized protein</fullName>
    </submittedName>
</protein>
<organism evidence="1 2">
    <name type="scientific">Steccherinum ochraceum</name>
    <dbReference type="NCBI Taxonomy" id="92696"/>
    <lineage>
        <taxon>Eukaryota</taxon>
        <taxon>Fungi</taxon>
        <taxon>Dikarya</taxon>
        <taxon>Basidiomycota</taxon>
        <taxon>Agaricomycotina</taxon>
        <taxon>Agaricomycetes</taxon>
        <taxon>Polyporales</taxon>
        <taxon>Steccherinaceae</taxon>
        <taxon>Steccherinum</taxon>
    </lineage>
</organism>
<name>A0A4R0RKU9_9APHY</name>
<keyword evidence="2" id="KW-1185">Reference proteome</keyword>
<sequence length="158" mass="17500">ATNQPSKGTLLFHPGAPGALRKQFVTRHAHILWSQVGKGYDIVGFDARGTGESEPKVSCFTHMTAGGKLTNNPRYTHATFMHNTVLDIGYQFPLNVTTQELRQIILPQARAVDALPRTQHLKYMGTTSVVRDMEMIKAQLDGKDAPMQVLVSLQPMSR</sequence>